<sequence length="88" mass="10454">MQRNFRIQIEDNPVIYIVTISQNEDGYLGYYRVINEELALKVFRGFETIESLFSQIRNDVNQNIGRIINVQETFLEPLPERTIRFLSN</sequence>
<protein>
    <submittedName>
        <fullName evidence="1">Uncharacterized protein</fullName>
    </submittedName>
</protein>
<evidence type="ECO:0000313" key="2">
    <source>
        <dbReference type="Proteomes" id="UP001230035"/>
    </source>
</evidence>
<gene>
    <name evidence="1" type="ORF">QHT84_07555</name>
</gene>
<reference evidence="1 2" key="1">
    <citation type="submission" date="2023-05" db="EMBL/GenBank/DDBJ databases">
        <title>Flavobacterium sedimenti sp. nov., isolated from the sediment.</title>
        <authorList>
            <person name="Wu N."/>
        </authorList>
    </citation>
    <scope>NUCLEOTIDE SEQUENCE [LARGE SCALE GENOMIC DNA]</scope>
    <source>
        <strain evidence="1 2">YZ-48</strain>
    </source>
</reference>
<keyword evidence="2" id="KW-1185">Reference proteome</keyword>
<dbReference type="RefSeq" id="WP_283238948.1">
    <property type="nucleotide sequence ID" value="NZ_JASGBP010000003.1"/>
</dbReference>
<name>A0ABT6XQH4_9FLAO</name>
<organism evidence="1 2">
    <name type="scientific">Flavobacterium sedimenticola</name>
    <dbReference type="NCBI Taxonomy" id="3043286"/>
    <lineage>
        <taxon>Bacteria</taxon>
        <taxon>Pseudomonadati</taxon>
        <taxon>Bacteroidota</taxon>
        <taxon>Flavobacteriia</taxon>
        <taxon>Flavobacteriales</taxon>
        <taxon>Flavobacteriaceae</taxon>
        <taxon>Flavobacterium</taxon>
    </lineage>
</organism>
<dbReference type="Proteomes" id="UP001230035">
    <property type="component" value="Unassembled WGS sequence"/>
</dbReference>
<proteinExistence type="predicted"/>
<comment type="caution">
    <text evidence="1">The sequence shown here is derived from an EMBL/GenBank/DDBJ whole genome shotgun (WGS) entry which is preliminary data.</text>
</comment>
<dbReference type="EMBL" id="JASGBP010000003">
    <property type="protein sequence ID" value="MDI9257268.1"/>
    <property type="molecule type" value="Genomic_DNA"/>
</dbReference>
<evidence type="ECO:0000313" key="1">
    <source>
        <dbReference type="EMBL" id="MDI9257268.1"/>
    </source>
</evidence>
<accession>A0ABT6XQH4</accession>